<dbReference type="EMBL" id="JAWDGP010005269">
    <property type="protein sequence ID" value="KAK3758433.1"/>
    <property type="molecule type" value="Genomic_DNA"/>
</dbReference>
<organism evidence="1 2">
    <name type="scientific">Elysia crispata</name>
    <name type="common">lettuce slug</name>
    <dbReference type="NCBI Taxonomy" id="231223"/>
    <lineage>
        <taxon>Eukaryota</taxon>
        <taxon>Metazoa</taxon>
        <taxon>Spiralia</taxon>
        <taxon>Lophotrochozoa</taxon>
        <taxon>Mollusca</taxon>
        <taxon>Gastropoda</taxon>
        <taxon>Heterobranchia</taxon>
        <taxon>Euthyneura</taxon>
        <taxon>Panpulmonata</taxon>
        <taxon>Sacoglossa</taxon>
        <taxon>Placobranchoidea</taxon>
        <taxon>Plakobranchidae</taxon>
        <taxon>Elysia</taxon>
    </lineage>
</organism>
<reference evidence="1" key="1">
    <citation type="journal article" date="2023" name="G3 (Bethesda)">
        <title>A reference genome for the long-term kleptoplast-retaining sea slug Elysia crispata morphotype clarki.</title>
        <authorList>
            <person name="Eastman K.E."/>
            <person name="Pendleton A.L."/>
            <person name="Shaikh M.A."/>
            <person name="Suttiyut T."/>
            <person name="Ogas R."/>
            <person name="Tomko P."/>
            <person name="Gavelis G."/>
            <person name="Widhalm J.R."/>
            <person name="Wisecaver J.H."/>
        </authorList>
    </citation>
    <scope>NUCLEOTIDE SEQUENCE</scope>
    <source>
        <strain evidence="1">ECLA1</strain>
    </source>
</reference>
<evidence type="ECO:0000313" key="1">
    <source>
        <dbReference type="EMBL" id="KAK3758433.1"/>
    </source>
</evidence>
<comment type="caution">
    <text evidence="1">The sequence shown here is derived from an EMBL/GenBank/DDBJ whole genome shotgun (WGS) entry which is preliminary data.</text>
</comment>
<dbReference type="AlphaFoldDB" id="A0AAE0YWK1"/>
<accession>A0AAE0YWK1</accession>
<sequence>MRFSIYYDQCTRSDPCVTCRGGLVDLTGGKQRNLMTESGGRVSYVGRVRGGNGGRMGYKEEYEGSRGITAMVVEPGSSSLDGVNHHVWCVPRSELTGFDSLIVKAKLLMRVVSPTFAVIRRNRSSKSYSGTQYRSTLEALQYNSTDLLERCSYTAATSTTLWHSGGYMLLINNVMK</sequence>
<evidence type="ECO:0000313" key="2">
    <source>
        <dbReference type="Proteomes" id="UP001283361"/>
    </source>
</evidence>
<protein>
    <submittedName>
        <fullName evidence="1">Uncharacterized protein</fullName>
    </submittedName>
</protein>
<name>A0AAE0YWK1_9GAST</name>
<dbReference type="Proteomes" id="UP001283361">
    <property type="component" value="Unassembled WGS sequence"/>
</dbReference>
<proteinExistence type="predicted"/>
<keyword evidence="2" id="KW-1185">Reference proteome</keyword>
<gene>
    <name evidence="1" type="ORF">RRG08_058703</name>
</gene>